<keyword evidence="8" id="KW-1185">Reference proteome</keyword>
<reference evidence="7 8" key="1">
    <citation type="submission" date="2015-12" db="EMBL/GenBank/DDBJ databases">
        <title>The genome of Folsomia candida.</title>
        <authorList>
            <person name="Faddeeva A."/>
            <person name="Derks M.F."/>
            <person name="Anvar Y."/>
            <person name="Smit S."/>
            <person name="Van Straalen N."/>
            <person name="Roelofs D."/>
        </authorList>
    </citation>
    <scope>NUCLEOTIDE SEQUENCE [LARGE SCALE GENOMIC DNA]</scope>
    <source>
        <strain evidence="7 8">VU population</strain>
        <tissue evidence="7">Whole body</tissue>
    </source>
</reference>
<sequence>MASKMMPMSPPGSPAVVAMMGKMTASPRERDLKGGGGDGDTLMDITSQQKHNLQDVDRFAPGQPSLKELFEKMLSQKKNIYSTDPIPLNNPWTFWVDKTERGVNLEQYNSNLRCIYTFYTVQRFWAVYYNIPKPSDLQPRSSLHMMRDDRKPVWEEEYNCKGGTFRLRVQKKDSNKVWIELLLAAIGEQFNEFIHEKDEICGISISTREKEDCILIWNTNAELAKDSKILQYLSLILPDTVFIATFYKPHFTHHAFEKGNGPKQQQGSQGGPPPRSFKLQGPQHPRSSNPSGGDH</sequence>
<dbReference type="PANTHER" id="PTHR11960:SF66">
    <property type="entry name" value="EUKARYOTIC TRANSLATION INITIATION FACTOR 4E TYPE 3"/>
    <property type="match status" value="1"/>
</dbReference>
<dbReference type="PANTHER" id="PTHR11960">
    <property type="entry name" value="EUKARYOTIC TRANSLATION INITIATION FACTOR 4E RELATED"/>
    <property type="match status" value="1"/>
</dbReference>
<evidence type="ECO:0000256" key="5">
    <source>
        <dbReference type="RuleBase" id="RU004374"/>
    </source>
</evidence>
<keyword evidence="3 5" id="KW-0694">RNA-binding</keyword>
<keyword evidence="2" id="KW-0810">Translation regulation</keyword>
<dbReference type="AlphaFoldDB" id="A0A226DZ31"/>
<feature type="region of interest" description="Disordered" evidence="6">
    <location>
        <begin position="255"/>
        <end position="295"/>
    </location>
</feature>
<organism evidence="7 8">
    <name type="scientific">Folsomia candida</name>
    <name type="common">Springtail</name>
    <dbReference type="NCBI Taxonomy" id="158441"/>
    <lineage>
        <taxon>Eukaryota</taxon>
        <taxon>Metazoa</taxon>
        <taxon>Ecdysozoa</taxon>
        <taxon>Arthropoda</taxon>
        <taxon>Hexapoda</taxon>
        <taxon>Collembola</taxon>
        <taxon>Entomobryomorpha</taxon>
        <taxon>Isotomoidea</taxon>
        <taxon>Isotomidae</taxon>
        <taxon>Proisotominae</taxon>
        <taxon>Folsomia</taxon>
    </lineage>
</organism>
<dbReference type="GO" id="GO:0003743">
    <property type="term" value="F:translation initiation factor activity"/>
    <property type="evidence" value="ECO:0007669"/>
    <property type="project" value="UniProtKB-KW"/>
</dbReference>
<name>A0A226DZ31_FOLCA</name>
<comment type="caution">
    <text evidence="7">The sequence shown here is derived from an EMBL/GenBank/DDBJ whole genome shotgun (WGS) entry which is preliminary data.</text>
</comment>
<evidence type="ECO:0000256" key="1">
    <source>
        <dbReference type="ARBA" id="ARBA00022540"/>
    </source>
</evidence>
<dbReference type="STRING" id="158441.A0A226DZ31"/>
<evidence type="ECO:0000313" key="8">
    <source>
        <dbReference type="Proteomes" id="UP000198287"/>
    </source>
</evidence>
<gene>
    <name evidence="7" type="ORF">Fcan01_15257</name>
</gene>
<evidence type="ECO:0000256" key="6">
    <source>
        <dbReference type="SAM" id="MobiDB-lite"/>
    </source>
</evidence>
<evidence type="ECO:0000256" key="4">
    <source>
        <dbReference type="ARBA" id="ARBA00022917"/>
    </source>
</evidence>
<dbReference type="OrthoDB" id="17977at2759"/>
<dbReference type="Gene3D" id="3.30.760.10">
    <property type="entry name" value="RNA Cap, Translation Initiation Factor Eif4e"/>
    <property type="match status" value="1"/>
</dbReference>
<accession>A0A226DZ31</accession>
<proteinExistence type="inferred from homology"/>
<dbReference type="GO" id="GO:0016281">
    <property type="term" value="C:eukaryotic translation initiation factor 4F complex"/>
    <property type="evidence" value="ECO:0007669"/>
    <property type="project" value="TreeGrafter"/>
</dbReference>
<dbReference type="Proteomes" id="UP000198287">
    <property type="component" value="Unassembled WGS sequence"/>
</dbReference>
<dbReference type="EMBL" id="LNIX01000009">
    <property type="protein sequence ID" value="OXA49987.1"/>
    <property type="molecule type" value="Genomic_DNA"/>
</dbReference>
<comment type="similarity">
    <text evidence="5">Belongs to the eukaryotic initiation factor 4E family.</text>
</comment>
<feature type="compositionally biased region" description="Polar residues" evidence="6">
    <location>
        <begin position="285"/>
        <end position="295"/>
    </location>
</feature>
<evidence type="ECO:0000256" key="3">
    <source>
        <dbReference type="ARBA" id="ARBA00022884"/>
    </source>
</evidence>
<evidence type="ECO:0000256" key="2">
    <source>
        <dbReference type="ARBA" id="ARBA00022845"/>
    </source>
</evidence>
<dbReference type="SUPFAM" id="SSF55418">
    <property type="entry name" value="eIF4e-like"/>
    <property type="match status" value="1"/>
</dbReference>
<keyword evidence="4 5" id="KW-0648">Protein biosynthesis</keyword>
<dbReference type="InterPro" id="IPR001040">
    <property type="entry name" value="TIF_eIF_4E"/>
</dbReference>
<dbReference type="Pfam" id="PF01652">
    <property type="entry name" value="IF4E"/>
    <property type="match status" value="1"/>
</dbReference>
<evidence type="ECO:0000313" key="7">
    <source>
        <dbReference type="EMBL" id="OXA49987.1"/>
    </source>
</evidence>
<dbReference type="GO" id="GO:0000340">
    <property type="term" value="F:RNA 7-methylguanosine cap binding"/>
    <property type="evidence" value="ECO:0007669"/>
    <property type="project" value="TreeGrafter"/>
</dbReference>
<dbReference type="InterPro" id="IPR023398">
    <property type="entry name" value="TIF_eIF4e-like"/>
</dbReference>
<protein>
    <submittedName>
        <fullName evidence="7">Eukaryotic translation initiation factor 4E type 3-B</fullName>
    </submittedName>
</protein>
<keyword evidence="1 5" id="KW-0396">Initiation factor</keyword>
<dbReference type="GO" id="GO:0006417">
    <property type="term" value="P:regulation of translation"/>
    <property type="evidence" value="ECO:0007669"/>
    <property type="project" value="UniProtKB-KW"/>
</dbReference>